<name>A0AAD5X983_9FUNG</name>
<dbReference type="SMART" id="SM00320">
    <property type="entry name" value="WD40"/>
    <property type="match status" value="11"/>
</dbReference>
<feature type="repeat" description="WD" evidence="5">
    <location>
        <begin position="457"/>
        <end position="496"/>
    </location>
</feature>
<evidence type="ECO:0000256" key="5">
    <source>
        <dbReference type="PROSITE-ProRule" id="PRU00221"/>
    </source>
</evidence>
<keyword evidence="3" id="KW-0677">Repeat</keyword>
<feature type="domain" description="U3 small nucleolar RNA-associated protein 13 C-terminal" evidence="6">
    <location>
        <begin position="698"/>
        <end position="840"/>
    </location>
</feature>
<accession>A0AAD5X983</accession>
<dbReference type="PANTHER" id="PTHR19854">
    <property type="entry name" value="TRANSDUCIN BETA-LIKE 3"/>
    <property type="match status" value="1"/>
</dbReference>
<feature type="repeat" description="WD" evidence="5">
    <location>
        <begin position="395"/>
        <end position="427"/>
    </location>
</feature>
<dbReference type="InterPro" id="IPR001680">
    <property type="entry name" value="WD40_rpt"/>
</dbReference>
<dbReference type="InterPro" id="IPR013934">
    <property type="entry name" value="Utp13_C"/>
</dbReference>
<dbReference type="FunFam" id="2.130.10.10:FF:000230">
    <property type="entry name" value="Transducin beta-like protein 3"/>
    <property type="match status" value="1"/>
</dbReference>
<dbReference type="GO" id="GO:0030686">
    <property type="term" value="C:90S preribosome"/>
    <property type="evidence" value="ECO:0007669"/>
    <property type="project" value="TreeGrafter"/>
</dbReference>
<dbReference type="Gene3D" id="2.130.10.10">
    <property type="entry name" value="YVTN repeat-like/Quinoprotein amine dehydrogenase"/>
    <property type="match status" value="3"/>
</dbReference>
<keyword evidence="4" id="KW-0539">Nucleus</keyword>
<protein>
    <submittedName>
        <fullName evidence="7">U3 small nucleolar RNA-associated protein 13</fullName>
    </submittedName>
</protein>
<dbReference type="InterPro" id="IPR015943">
    <property type="entry name" value="WD40/YVTN_repeat-like_dom_sf"/>
</dbReference>
<dbReference type="PROSITE" id="PS00678">
    <property type="entry name" value="WD_REPEATS_1"/>
    <property type="match status" value="1"/>
</dbReference>
<feature type="repeat" description="WD" evidence="5">
    <location>
        <begin position="561"/>
        <end position="602"/>
    </location>
</feature>
<dbReference type="PROSITE" id="PS50294">
    <property type="entry name" value="WD_REPEATS_REGION"/>
    <property type="match status" value="7"/>
</dbReference>
<keyword evidence="8" id="KW-1185">Reference proteome</keyword>
<feature type="repeat" description="WD" evidence="5">
    <location>
        <begin position="603"/>
        <end position="644"/>
    </location>
</feature>
<dbReference type="InterPro" id="IPR019775">
    <property type="entry name" value="WD40_repeat_CS"/>
</dbReference>
<dbReference type="PANTHER" id="PTHR19854:SF15">
    <property type="entry name" value="TRANSDUCIN BETA-LIKE PROTEIN 3"/>
    <property type="match status" value="1"/>
</dbReference>
<dbReference type="GO" id="GO:0000480">
    <property type="term" value="P:endonucleolytic cleavage in 5'-ETS of tricistronic rRNA transcript (SSU-rRNA, 5.8S rRNA, LSU-rRNA)"/>
    <property type="evidence" value="ECO:0007669"/>
    <property type="project" value="TreeGrafter"/>
</dbReference>
<dbReference type="GO" id="GO:0034511">
    <property type="term" value="F:U3 snoRNA binding"/>
    <property type="evidence" value="ECO:0007669"/>
    <property type="project" value="TreeGrafter"/>
</dbReference>
<evidence type="ECO:0000256" key="3">
    <source>
        <dbReference type="ARBA" id="ARBA00022737"/>
    </source>
</evidence>
<dbReference type="SUPFAM" id="SSF50978">
    <property type="entry name" value="WD40 repeat-like"/>
    <property type="match status" value="2"/>
</dbReference>
<feature type="repeat" description="WD" evidence="5">
    <location>
        <begin position="519"/>
        <end position="560"/>
    </location>
</feature>
<dbReference type="EMBL" id="JADGJH010002630">
    <property type="protein sequence ID" value="KAJ3096102.1"/>
    <property type="molecule type" value="Genomic_DNA"/>
</dbReference>
<evidence type="ECO:0000256" key="1">
    <source>
        <dbReference type="ARBA" id="ARBA00004604"/>
    </source>
</evidence>
<reference evidence="7" key="1">
    <citation type="submission" date="2020-05" db="EMBL/GenBank/DDBJ databases">
        <title>Phylogenomic resolution of chytrid fungi.</title>
        <authorList>
            <person name="Stajich J.E."/>
            <person name="Amses K."/>
            <person name="Simmons R."/>
            <person name="Seto K."/>
            <person name="Myers J."/>
            <person name="Bonds A."/>
            <person name="Quandt C.A."/>
            <person name="Barry K."/>
            <person name="Liu P."/>
            <person name="Grigoriev I."/>
            <person name="Longcore J.E."/>
            <person name="James T.Y."/>
        </authorList>
    </citation>
    <scope>NUCLEOTIDE SEQUENCE</scope>
    <source>
        <strain evidence="7">JEL0513</strain>
    </source>
</reference>
<proteinExistence type="predicted"/>
<dbReference type="Proteomes" id="UP001211907">
    <property type="component" value="Unassembled WGS sequence"/>
</dbReference>
<evidence type="ECO:0000259" key="6">
    <source>
        <dbReference type="Pfam" id="PF08625"/>
    </source>
</evidence>
<feature type="repeat" description="WD" evidence="5">
    <location>
        <begin position="201"/>
        <end position="235"/>
    </location>
</feature>
<dbReference type="GO" id="GO:0000472">
    <property type="term" value="P:endonucleolytic cleavage to generate mature 5'-end of SSU-rRNA from (SSU-rRNA, 5.8S rRNA, LSU-rRNA)"/>
    <property type="evidence" value="ECO:0007669"/>
    <property type="project" value="TreeGrafter"/>
</dbReference>
<dbReference type="InterPro" id="IPR020472">
    <property type="entry name" value="WD40_PAC1"/>
</dbReference>
<organism evidence="7 8">
    <name type="scientific">Physocladia obscura</name>
    <dbReference type="NCBI Taxonomy" id="109957"/>
    <lineage>
        <taxon>Eukaryota</taxon>
        <taxon>Fungi</taxon>
        <taxon>Fungi incertae sedis</taxon>
        <taxon>Chytridiomycota</taxon>
        <taxon>Chytridiomycota incertae sedis</taxon>
        <taxon>Chytridiomycetes</taxon>
        <taxon>Chytridiales</taxon>
        <taxon>Chytriomycetaceae</taxon>
        <taxon>Physocladia</taxon>
    </lineage>
</organism>
<sequence>MIKSKFRVGRTLEPLYTGGKAVVVDRIGELPFETDGYLVNAVEGAVTVLGIGSGQVERRIALTGGAGSEVTSFAVSPDGTWVSVAEQAAGMSGGGVVSVVALGGQQRASWRSASSGAVLAMAVDATSTLVALGAADGLVAVHQVTVGDAVRAHATHRLVGHRGPVAALAFHRLLLASADAGSSCAVRLWDLGAGGACLCVLESHAAVVRGLAFDHSGSRLASASRDKSINVWDIDHPGGVLVRSIPAHESLEALVVLRDSSVQAVRKALGSTVPPFSQFVACVAGESGSIKLYDLANGSLLYSTPRDPHSSAQISDLIYHESKHEIIAITTDHNFLFHDLAHSASPFKCTRQIVGYNEEIVDMQFISPSQSILAVASNTEQIKLMHLDSSACDILAGHQAPVVCLDVARNGCLLASGSKDRTVLVWQYSADDEHDGDLNVSSNGNGINGSFSLVGSCLGHTEAVGAVAFSRKALNSGGSAFLLSGSQDRTIKCWDLAPLDKKKTLVDQTQIKFKTLYTFQAHEKDINSIGVAPNDKIFATGSQDKTAKIWSAKDGALLGTCAGHRRGVWCVQFSPVDQVLATSSGDKAIKLWSVSDFSCLKTFEGHLNSVLKVSFLSLGMQIVSCGSDGLVKLWTVKSSECVGTFDNHDDKVWALAVNRDESIIVSGGADSKITLWNDYTAAEKEELDRENTLKIEREQDLQNFLKKSDYKNAILLSMELDKPMRLLSLFREIKKTNAHPTSVTGLHSVDKIVCALDKPQLAQLLGYIKDWNTHTKYAQIAQRLLNLILTGKSAAKLIVENGGKIKELVDSLAVYSERHYAHADEMLKKSYFISYTLDRMDDMIGGAGDVIE</sequence>
<dbReference type="PRINTS" id="PR00320">
    <property type="entry name" value="GPROTEINBRPT"/>
</dbReference>
<dbReference type="CDD" id="cd00200">
    <property type="entry name" value="WD40"/>
    <property type="match status" value="1"/>
</dbReference>
<evidence type="ECO:0000256" key="2">
    <source>
        <dbReference type="ARBA" id="ARBA00022574"/>
    </source>
</evidence>
<dbReference type="PROSITE" id="PS50082">
    <property type="entry name" value="WD_REPEATS_2"/>
    <property type="match status" value="7"/>
</dbReference>
<dbReference type="GO" id="GO:0032040">
    <property type="term" value="C:small-subunit processome"/>
    <property type="evidence" value="ECO:0007669"/>
    <property type="project" value="InterPro"/>
</dbReference>
<feature type="repeat" description="WD" evidence="5">
    <location>
        <begin position="645"/>
        <end position="677"/>
    </location>
</feature>
<dbReference type="AlphaFoldDB" id="A0AAD5X983"/>
<keyword evidence="2 5" id="KW-0853">WD repeat</keyword>
<dbReference type="Pfam" id="PF00400">
    <property type="entry name" value="WD40"/>
    <property type="match status" value="7"/>
</dbReference>
<dbReference type="Pfam" id="PF08625">
    <property type="entry name" value="Utp13"/>
    <property type="match status" value="1"/>
</dbReference>
<evidence type="ECO:0000313" key="7">
    <source>
        <dbReference type="EMBL" id="KAJ3096102.1"/>
    </source>
</evidence>
<evidence type="ECO:0000313" key="8">
    <source>
        <dbReference type="Proteomes" id="UP001211907"/>
    </source>
</evidence>
<dbReference type="InterPro" id="IPR036322">
    <property type="entry name" value="WD40_repeat_dom_sf"/>
</dbReference>
<gene>
    <name evidence="7" type="primary">UTP13</name>
    <name evidence="7" type="ORF">HK100_005649</name>
</gene>
<comment type="subcellular location">
    <subcellularLocation>
        <location evidence="1">Nucleus</location>
        <location evidence="1">Nucleolus</location>
    </subcellularLocation>
</comment>
<comment type="caution">
    <text evidence="7">The sequence shown here is derived from an EMBL/GenBank/DDBJ whole genome shotgun (WGS) entry which is preliminary data.</text>
</comment>
<evidence type="ECO:0000256" key="4">
    <source>
        <dbReference type="ARBA" id="ARBA00023242"/>
    </source>
</evidence>